<reference evidence="2" key="1">
    <citation type="submission" date="2023-11" db="UniProtKB">
        <authorList>
            <consortium name="WormBaseParasite"/>
        </authorList>
    </citation>
    <scope>IDENTIFICATION</scope>
</reference>
<accession>A0AA85AF67</accession>
<organism evidence="1 2">
    <name type="scientific">Schistosoma margrebowiei</name>
    <dbReference type="NCBI Taxonomy" id="48269"/>
    <lineage>
        <taxon>Eukaryota</taxon>
        <taxon>Metazoa</taxon>
        <taxon>Spiralia</taxon>
        <taxon>Lophotrochozoa</taxon>
        <taxon>Platyhelminthes</taxon>
        <taxon>Trematoda</taxon>
        <taxon>Digenea</taxon>
        <taxon>Strigeidida</taxon>
        <taxon>Schistosomatoidea</taxon>
        <taxon>Schistosomatidae</taxon>
        <taxon>Schistosoma</taxon>
    </lineage>
</organism>
<evidence type="ECO:0000313" key="2">
    <source>
        <dbReference type="WBParaSite" id="SMRG1_81470.4"/>
    </source>
</evidence>
<sequence>MLVENDSYHYSLHYQYSQRIRLDQPHPIVDGTFDLTDLTGSVTPKSSLKFYDSDVSKIEKFSRKNQFGSQIFANNLLGQIKYSIDAEIPKVELLDKEEFLAIRWFIRKERKSLEANDGSVITLMYPNGKISMYYEKIILTFQSNEFCRMYQVTCNTLESDQHFVMCN</sequence>
<dbReference type="Proteomes" id="UP000050790">
    <property type="component" value="Unassembled WGS sequence"/>
</dbReference>
<dbReference type="WBParaSite" id="SMRG1_81470.4">
    <property type="protein sequence ID" value="SMRG1_81470.4"/>
    <property type="gene ID" value="SMRG1_81470"/>
</dbReference>
<proteinExistence type="predicted"/>
<dbReference type="AlphaFoldDB" id="A0AA85AF67"/>
<evidence type="ECO:0000313" key="1">
    <source>
        <dbReference type="Proteomes" id="UP000050790"/>
    </source>
</evidence>
<protein>
    <submittedName>
        <fullName evidence="2">Uncharacterized protein</fullName>
    </submittedName>
</protein>
<name>A0AA85AF67_9TREM</name>